<name>A0A1W0WU69_HYPEX</name>
<comment type="caution">
    <text evidence="1">The sequence shown here is derived from an EMBL/GenBank/DDBJ whole genome shotgun (WGS) entry which is preliminary data.</text>
</comment>
<accession>A0A1W0WU69</accession>
<dbReference type="AlphaFoldDB" id="A0A1W0WU69"/>
<protein>
    <submittedName>
        <fullName evidence="1">Uncharacterized protein</fullName>
    </submittedName>
</protein>
<dbReference type="Proteomes" id="UP000192578">
    <property type="component" value="Unassembled WGS sequence"/>
</dbReference>
<gene>
    <name evidence="1" type="ORF">BV898_07181</name>
</gene>
<proteinExistence type="predicted"/>
<organism evidence="1 2">
    <name type="scientific">Hypsibius exemplaris</name>
    <name type="common">Freshwater tardigrade</name>
    <dbReference type="NCBI Taxonomy" id="2072580"/>
    <lineage>
        <taxon>Eukaryota</taxon>
        <taxon>Metazoa</taxon>
        <taxon>Ecdysozoa</taxon>
        <taxon>Tardigrada</taxon>
        <taxon>Eutardigrada</taxon>
        <taxon>Parachela</taxon>
        <taxon>Hypsibioidea</taxon>
        <taxon>Hypsibiidae</taxon>
        <taxon>Hypsibius</taxon>
    </lineage>
</organism>
<sequence>MEGLQQFNIATPADRGGLFLLDRIDPASACLIYRLTDISSTTRITEGASAAAAVTGKADTGSTTPTTIHPKHRRFCFRMCLEGVCSGKLIIIPKVHQVGKLNYLGPAPPPDLIYTDRRTAHHTVRWNDTGVSRKN</sequence>
<evidence type="ECO:0000313" key="1">
    <source>
        <dbReference type="EMBL" id="OQV18742.1"/>
    </source>
</evidence>
<reference evidence="2" key="1">
    <citation type="submission" date="2017-01" db="EMBL/GenBank/DDBJ databases">
        <title>Comparative genomics of anhydrobiosis in the tardigrade Hypsibius dujardini.</title>
        <authorList>
            <person name="Yoshida Y."/>
            <person name="Koutsovoulos G."/>
            <person name="Laetsch D."/>
            <person name="Stevens L."/>
            <person name="Kumar S."/>
            <person name="Horikawa D."/>
            <person name="Ishino K."/>
            <person name="Komine S."/>
            <person name="Tomita M."/>
            <person name="Blaxter M."/>
            <person name="Arakawa K."/>
        </authorList>
    </citation>
    <scope>NUCLEOTIDE SEQUENCE [LARGE SCALE GENOMIC DNA]</scope>
    <source>
        <strain evidence="2">Z151</strain>
    </source>
</reference>
<dbReference type="EMBL" id="MTYJ01000046">
    <property type="protein sequence ID" value="OQV18742.1"/>
    <property type="molecule type" value="Genomic_DNA"/>
</dbReference>
<keyword evidence="2" id="KW-1185">Reference proteome</keyword>
<evidence type="ECO:0000313" key="2">
    <source>
        <dbReference type="Proteomes" id="UP000192578"/>
    </source>
</evidence>